<reference evidence="3" key="1">
    <citation type="submission" date="2020-09" db="EMBL/GenBank/DDBJ databases">
        <title>Genome-Enabled Discovery of Anthraquinone Biosynthesis in Senna tora.</title>
        <authorList>
            <person name="Kang S.-H."/>
            <person name="Pandey R.P."/>
            <person name="Lee C.-M."/>
            <person name="Sim J.-S."/>
            <person name="Jeong J.-T."/>
            <person name="Choi B.-S."/>
            <person name="Jung M."/>
            <person name="Ginzburg D."/>
            <person name="Zhao K."/>
            <person name="Won S.Y."/>
            <person name="Oh T.-J."/>
            <person name="Yu Y."/>
            <person name="Kim N.-H."/>
            <person name="Lee O.R."/>
            <person name="Lee T.-H."/>
            <person name="Bashyal P."/>
            <person name="Kim T.-S."/>
            <person name="Lee W.-H."/>
            <person name="Kawkins C."/>
            <person name="Kim C.-K."/>
            <person name="Kim J.S."/>
            <person name="Ahn B.O."/>
            <person name="Rhee S.Y."/>
            <person name="Sohng J.K."/>
        </authorList>
    </citation>
    <scope>NUCLEOTIDE SEQUENCE</scope>
    <source>
        <tissue evidence="3">Leaf</tissue>
    </source>
</reference>
<dbReference type="GO" id="GO:0000398">
    <property type="term" value="P:mRNA splicing, via spliceosome"/>
    <property type="evidence" value="ECO:0007669"/>
    <property type="project" value="InterPro"/>
</dbReference>
<feature type="region of interest" description="Disordered" evidence="2">
    <location>
        <begin position="356"/>
        <end position="382"/>
    </location>
</feature>
<sequence>MKESSTNLAATAEAERQPPSKPSRRSDKTRTQRAPPLKSRTPKNTVSHHLITFGQSNVCDEREIMTCIKASFGNADLNVTICSSRQLLLSTRMGSKSGLSEQVSWSTCLERKDKKNRPRFEMPFNIWCGGCNSMIAKGVRFNAEKKQVGNYYSTKIWSFSMKSACCKHEIVIQTDPKNCEYVIISGAQKKTEDFDVEDAETLELPASEERGKLADPFYRLEHQEQDLKKKKEAEPVLVRLQRLSDARHSDDYALNKSLRAQLRSQKKRVAEEEAASRKHGLGMRLLPATEQDASIAAKVKFSSKFDKNKRDKRAMINAASIFPGISGTSTSDKRRLELESKRRKISATAASNLLTGGFRPSTWSQSATSSSRQKGSSISVRR</sequence>
<dbReference type="GO" id="GO:0005684">
    <property type="term" value="C:U2-type spliceosomal complex"/>
    <property type="evidence" value="ECO:0007669"/>
    <property type="project" value="TreeGrafter"/>
</dbReference>
<feature type="compositionally biased region" description="Basic and acidic residues" evidence="2">
    <location>
        <begin position="13"/>
        <end position="30"/>
    </location>
</feature>
<dbReference type="Proteomes" id="UP000634136">
    <property type="component" value="Unassembled WGS sequence"/>
</dbReference>
<dbReference type="GO" id="GO:0071014">
    <property type="term" value="C:post-mRNA release spliceosomal complex"/>
    <property type="evidence" value="ECO:0007669"/>
    <property type="project" value="TreeGrafter"/>
</dbReference>
<organism evidence="3 4">
    <name type="scientific">Senna tora</name>
    <dbReference type="NCBI Taxonomy" id="362788"/>
    <lineage>
        <taxon>Eukaryota</taxon>
        <taxon>Viridiplantae</taxon>
        <taxon>Streptophyta</taxon>
        <taxon>Embryophyta</taxon>
        <taxon>Tracheophyta</taxon>
        <taxon>Spermatophyta</taxon>
        <taxon>Magnoliopsida</taxon>
        <taxon>eudicotyledons</taxon>
        <taxon>Gunneridae</taxon>
        <taxon>Pentapetalae</taxon>
        <taxon>rosids</taxon>
        <taxon>fabids</taxon>
        <taxon>Fabales</taxon>
        <taxon>Fabaceae</taxon>
        <taxon>Caesalpinioideae</taxon>
        <taxon>Cassia clade</taxon>
        <taxon>Senna</taxon>
    </lineage>
</organism>
<evidence type="ECO:0000256" key="1">
    <source>
        <dbReference type="ARBA" id="ARBA00005595"/>
    </source>
</evidence>
<dbReference type="Pfam" id="PF04502">
    <property type="entry name" value="Saf4_Yju2"/>
    <property type="match status" value="1"/>
</dbReference>
<proteinExistence type="inferred from homology"/>
<accession>A0A834TTH2</accession>
<evidence type="ECO:0000313" key="4">
    <source>
        <dbReference type="Proteomes" id="UP000634136"/>
    </source>
</evidence>
<dbReference type="EMBL" id="JAAIUW010000006">
    <property type="protein sequence ID" value="KAF7827867.1"/>
    <property type="molecule type" value="Genomic_DNA"/>
</dbReference>
<dbReference type="InterPro" id="IPR007590">
    <property type="entry name" value="Saf4/Yju2"/>
</dbReference>
<keyword evidence="4" id="KW-1185">Reference proteome</keyword>
<evidence type="ECO:0000313" key="3">
    <source>
        <dbReference type="EMBL" id="KAF7827867.1"/>
    </source>
</evidence>
<name>A0A834TTH2_9FABA</name>
<protein>
    <submittedName>
        <fullName evidence="3">Coiled-coil domain-containing protein 130-like</fullName>
    </submittedName>
</protein>
<feature type="compositionally biased region" description="Low complexity" evidence="2">
    <location>
        <begin position="361"/>
        <end position="382"/>
    </location>
</feature>
<feature type="region of interest" description="Disordered" evidence="2">
    <location>
        <begin position="1"/>
        <end position="47"/>
    </location>
</feature>
<dbReference type="PANTHER" id="PTHR12111">
    <property type="entry name" value="SPLICING FACTOR YJU2"/>
    <property type="match status" value="1"/>
</dbReference>
<comment type="similarity">
    <text evidence="1">Belongs to the CWC16 family.</text>
</comment>
<dbReference type="PANTHER" id="PTHR12111:SF2">
    <property type="entry name" value="SPLICING FACTOR YJU2B-RELATED"/>
    <property type="match status" value="1"/>
</dbReference>
<dbReference type="OrthoDB" id="360327at2759"/>
<dbReference type="AlphaFoldDB" id="A0A834TTH2"/>
<gene>
    <name evidence="3" type="ORF">G2W53_019031</name>
</gene>
<comment type="caution">
    <text evidence="3">The sequence shown here is derived from an EMBL/GenBank/DDBJ whole genome shotgun (WGS) entry which is preliminary data.</text>
</comment>
<evidence type="ECO:0000256" key="2">
    <source>
        <dbReference type="SAM" id="MobiDB-lite"/>
    </source>
</evidence>